<protein>
    <recommendedName>
        <fullName evidence="2">histidine kinase</fullName>
        <ecNumber evidence="2">2.7.13.3</ecNumber>
    </recommendedName>
</protein>
<evidence type="ECO:0000256" key="8">
    <source>
        <dbReference type="SAM" id="Coils"/>
    </source>
</evidence>
<evidence type="ECO:0000256" key="6">
    <source>
        <dbReference type="ARBA" id="ARBA00022777"/>
    </source>
</evidence>
<comment type="catalytic activity">
    <reaction evidence="1">
        <text>ATP + protein L-histidine = ADP + protein N-phospho-L-histidine.</text>
        <dbReference type="EC" id="2.7.13.3"/>
    </reaction>
</comment>
<accession>A0A6M1TR00</accession>
<keyword evidence="8" id="KW-0175">Coiled coil</keyword>
<evidence type="ECO:0000256" key="3">
    <source>
        <dbReference type="ARBA" id="ARBA00022553"/>
    </source>
</evidence>
<feature type="domain" description="Signal transduction histidine kinase subgroup 2 dimerisation and phosphoacceptor" evidence="9">
    <location>
        <begin position="369"/>
        <end position="443"/>
    </location>
</feature>
<keyword evidence="4" id="KW-0808">Transferase</keyword>
<evidence type="ECO:0000259" key="9">
    <source>
        <dbReference type="Pfam" id="PF07568"/>
    </source>
</evidence>
<evidence type="ECO:0000256" key="5">
    <source>
        <dbReference type="ARBA" id="ARBA00022741"/>
    </source>
</evidence>
<keyword evidence="5" id="KW-0547">Nucleotide-binding</keyword>
<evidence type="ECO:0000313" key="10">
    <source>
        <dbReference type="EMBL" id="NGQ90307.1"/>
    </source>
</evidence>
<dbReference type="InterPro" id="IPR011495">
    <property type="entry name" value="Sig_transdc_His_kin_sub2_dim/P"/>
</dbReference>
<keyword evidence="11" id="KW-1185">Reference proteome</keyword>
<dbReference type="GO" id="GO:0004673">
    <property type="term" value="F:protein histidine kinase activity"/>
    <property type="evidence" value="ECO:0007669"/>
    <property type="project" value="UniProtKB-EC"/>
</dbReference>
<dbReference type="AlphaFoldDB" id="A0A6M1TR00"/>
<reference evidence="10 11" key="1">
    <citation type="submission" date="2020-02" db="EMBL/GenBank/DDBJ databases">
        <title>Rhodobacter translucens sp. nov., a novel bacterium isolated from activated sludge.</title>
        <authorList>
            <person name="Liu J."/>
        </authorList>
    </citation>
    <scope>NUCLEOTIDE SEQUENCE [LARGE SCALE GENOMIC DNA]</scope>
    <source>
        <strain evidence="10 11">HX-7-19</strain>
    </source>
</reference>
<evidence type="ECO:0000256" key="1">
    <source>
        <dbReference type="ARBA" id="ARBA00000085"/>
    </source>
</evidence>
<dbReference type="Proteomes" id="UP000474758">
    <property type="component" value="Unassembled WGS sequence"/>
</dbReference>
<dbReference type="EMBL" id="JAALFE010000004">
    <property type="protein sequence ID" value="NGQ90307.1"/>
    <property type="molecule type" value="Genomic_DNA"/>
</dbReference>
<evidence type="ECO:0000256" key="7">
    <source>
        <dbReference type="ARBA" id="ARBA00022840"/>
    </source>
</evidence>
<sequence>MKFLATSTLGFRLGSTLVLALLPLGVLSVVQTQVTREQFHQSTLEGIGGASLAAVQPQIDLIRASQTTAKVLAQSLSPGIPEDAECMARMRAVAEGIPEASLVAYIPMSGRMTCASTGEPFDFSGNAAFERMMARPEPMLVFNPRGPVSGGAVIGAVHPVVDGSGRQTGVVSVSIPNQAVTPSPYTADYVEWEPGVIVAFTADGTELARSDEARDALALLPPGMGLDGAARLAGRPAFVEGADGSERIVSVVNVAEDLFLLAIWEQGEASSWAASAMAPYLLPALTWAAALIAAALASGRLVVRHVRALSRAMMAYSEARARVAIPDIAEAPTEIQKLHAVYEKLIRDLEQDEAELQNLLVDRERLLREVHHRSGNSLQIIASVMRMYRREAGDPALRGVLDGLIYRVIALSSTHTSLYGLDGRRDVPMDEVLGGVVRRLKEIHGIAIGSARYRLDPIRLTPEAAVPLALAVAEAVGCLFAARAGMDRGIEVALTEEGQDIRLSIEGPAVPEFLADTTTGMAALPKRMLARFAAQLRGRVSTRTDGARSVVELVFPRGGI</sequence>
<evidence type="ECO:0000256" key="4">
    <source>
        <dbReference type="ARBA" id="ARBA00022679"/>
    </source>
</evidence>
<organism evidence="10 11">
    <name type="scientific">Paragemmobacter kunshanensis</name>
    <dbReference type="NCBI Taxonomy" id="2583234"/>
    <lineage>
        <taxon>Bacteria</taxon>
        <taxon>Pseudomonadati</taxon>
        <taxon>Pseudomonadota</taxon>
        <taxon>Alphaproteobacteria</taxon>
        <taxon>Rhodobacterales</taxon>
        <taxon>Paracoccaceae</taxon>
        <taxon>Paragemmobacter</taxon>
    </lineage>
</organism>
<name>A0A6M1TR00_9RHOB</name>
<dbReference type="Pfam" id="PF07568">
    <property type="entry name" value="HisKA_2"/>
    <property type="match status" value="1"/>
</dbReference>
<dbReference type="Gene3D" id="3.30.450.20">
    <property type="entry name" value="PAS domain"/>
    <property type="match status" value="1"/>
</dbReference>
<proteinExistence type="predicted"/>
<dbReference type="EC" id="2.7.13.3" evidence="2"/>
<gene>
    <name evidence="10" type="ORF">G5V65_05315</name>
</gene>
<evidence type="ECO:0000256" key="2">
    <source>
        <dbReference type="ARBA" id="ARBA00012438"/>
    </source>
</evidence>
<dbReference type="PANTHER" id="PTHR41523">
    <property type="entry name" value="TWO-COMPONENT SYSTEM SENSOR PROTEIN"/>
    <property type="match status" value="1"/>
</dbReference>
<dbReference type="RefSeq" id="WP_165047634.1">
    <property type="nucleotide sequence ID" value="NZ_JAALFE010000004.1"/>
</dbReference>
<dbReference type="PANTHER" id="PTHR41523:SF8">
    <property type="entry name" value="ETHYLENE RESPONSE SENSOR PROTEIN"/>
    <property type="match status" value="1"/>
</dbReference>
<keyword evidence="3" id="KW-0597">Phosphoprotein</keyword>
<keyword evidence="7" id="KW-0067">ATP-binding</keyword>
<keyword evidence="6" id="KW-0418">Kinase</keyword>
<feature type="coiled-coil region" evidence="8">
    <location>
        <begin position="335"/>
        <end position="369"/>
    </location>
</feature>
<dbReference type="GO" id="GO:0005524">
    <property type="term" value="F:ATP binding"/>
    <property type="evidence" value="ECO:0007669"/>
    <property type="project" value="UniProtKB-KW"/>
</dbReference>
<comment type="caution">
    <text evidence="10">The sequence shown here is derived from an EMBL/GenBank/DDBJ whole genome shotgun (WGS) entry which is preliminary data.</text>
</comment>
<evidence type="ECO:0000313" key="11">
    <source>
        <dbReference type="Proteomes" id="UP000474758"/>
    </source>
</evidence>